<feature type="compositionally biased region" description="Basic residues" evidence="1">
    <location>
        <begin position="105"/>
        <end position="119"/>
    </location>
</feature>
<accession>A0A917PHU8</accession>
<reference evidence="2" key="2">
    <citation type="submission" date="2020-09" db="EMBL/GenBank/DDBJ databases">
        <authorList>
            <person name="Sun Q."/>
            <person name="Ohkuma M."/>
        </authorList>
    </citation>
    <scope>NUCLEOTIDE SEQUENCE</scope>
    <source>
        <strain evidence="2">JCM 14371</strain>
    </source>
</reference>
<comment type="caution">
    <text evidence="2">The sequence shown here is derived from an EMBL/GenBank/DDBJ whole genome shotgun (WGS) entry which is preliminary data.</text>
</comment>
<organism evidence="2 3">
    <name type="scientific">Deinococcus aquiradiocola</name>
    <dbReference type="NCBI Taxonomy" id="393059"/>
    <lineage>
        <taxon>Bacteria</taxon>
        <taxon>Thermotogati</taxon>
        <taxon>Deinococcota</taxon>
        <taxon>Deinococci</taxon>
        <taxon>Deinococcales</taxon>
        <taxon>Deinococcaceae</taxon>
        <taxon>Deinococcus</taxon>
    </lineage>
</organism>
<feature type="region of interest" description="Disordered" evidence="1">
    <location>
        <begin position="93"/>
        <end position="119"/>
    </location>
</feature>
<dbReference type="EMBL" id="BMOE01000007">
    <property type="protein sequence ID" value="GGJ79084.1"/>
    <property type="molecule type" value="Genomic_DNA"/>
</dbReference>
<dbReference type="Proteomes" id="UP000635726">
    <property type="component" value="Unassembled WGS sequence"/>
</dbReference>
<evidence type="ECO:0000313" key="3">
    <source>
        <dbReference type="Proteomes" id="UP000635726"/>
    </source>
</evidence>
<gene>
    <name evidence="2" type="ORF">GCM10008939_23670</name>
</gene>
<sequence length="119" mass="13279">MDPQQQRGGDPWQTRGMAADLNARPETDLAVTGSLLKRPHVTRRAGTTGKVHLCDAETLLPLCGRPLANGGVPCDAPVDCLSCRRRLARRIRRPNDPLLKDAHERRRNNRRRRSAAART</sequence>
<reference evidence="2" key="1">
    <citation type="journal article" date="2014" name="Int. J. Syst. Evol. Microbiol.">
        <title>Complete genome sequence of Corynebacterium casei LMG S-19264T (=DSM 44701T), isolated from a smear-ripened cheese.</title>
        <authorList>
            <consortium name="US DOE Joint Genome Institute (JGI-PGF)"/>
            <person name="Walter F."/>
            <person name="Albersmeier A."/>
            <person name="Kalinowski J."/>
            <person name="Ruckert C."/>
        </authorList>
    </citation>
    <scope>NUCLEOTIDE SEQUENCE</scope>
    <source>
        <strain evidence="2">JCM 14371</strain>
    </source>
</reference>
<protein>
    <submittedName>
        <fullName evidence="2">Uncharacterized protein</fullName>
    </submittedName>
</protein>
<name>A0A917PHU8_9DEIO</name>
<evidence type="ECO:0000256" key="1">
    <source>
        <dbReference type="SAM" id="MobiDB-lite"/>
    </source>
</evidence>
<dbReference type="AlphaFoldDB" id="A0A917PHU8"/>
<feature type="compositionally biased region" description="Basic and acidic residues" evidence="1">
    <location>
        <begin position="93"/>
        <end position="104"/>
    </location>
</feature>
<keyword evidence="3" id="KW-1185">Reference proteome</keyword>
<proteinExistence type="predicted"/>
<evidence type="ECO:0000313" key="2">
    <source>
        <dbReference type="EMBL" id="GGJ79084.1"/>
    </source>
</evidence>
<feature type="region of interest" description="Disordered" evidence="1">
    <location>
        <begin position="1"/>
        <end position="25"/>
    </location>
</feature>